<dbReference type="STRING" id="1365950.SAMN05428963_103156"/>
<gene>
    <name evidence="3" type="ORF">SAMN05428963_103156</name>
</gene>
<evidence type="ECO:0000256" key="1">
    <source>
        <dbReference type="SAM" id="MobiDB-lite"/>
    </source>
</evidence>
<evidence type="ECO:0000313" key="4">
    <source>
        <dbReference type="Proteomes" id="UP000190135"/>
    </source>
</evidence>
<dbReference type="Proteomes" id="UP000190135">
    <property type="component" value="Unassembled WGS sequence"/>
</dbReference>
<proteinExistence type="predicted"/>
<keyword evidence="2" id="KW-0732">Signal</keyword>
<organism evidence="3 4">
    <name type="scientific">Consotaella salsifontis</name>
    <dbReference type="NCBI Taxonomy" id="1365950"/>
    <lineage>
        <taxon>Bacteria</taxon>
        <taxon>Pseudomonadati</taxon>
        <taxon>Pseudomonadota</taxon>
        <taxon>Alphaproteobacteria</taxon>
        <taxon>Hyphomicrobiales</taxon>
        <taxon>Aurantimonadaceae</taxon>
        <taxon>Consotaella</taxon>
    </lineage>
</organism>
<sequence length="450" mass="47435">MTNRSAFAPIATLGAVLLLGQPLAHAEDHATEPTHAVDPAAAGDAATATAHTSAGAETATEAAPADQAAVAEGGATADERGPWKLARPPMPFEIVRSMQFLQDQVARGNGRAIAVQARLLQRFGGAFLDPNPDFWSDPRNLRAAALFALSGGPPAALRGLLGRVNIEGDAKTIIEGALAYVENRQKEAREKLSSLDFRGMEPGLAAHINLALGQIDQLDNPKQAIGFLDRARLLAPGGLIEEAALRLEVLLADQVGQPDKADGLARQYFDRYASSAYADNFRARFAAAYADRPTADAKKTVATAMDITANLDAPKRLSVLLAVARRALVKGNMPLSAEASREAVTFTEAAPPERARALLYSVASTLSTIDYGEGAATLNAIDPTLLQPADRDLRDAAYSVLEQIKTAKTPQLLAGAEPDSASGQGDPSALASRAEQLLKQVSDDLKVKKQ</sequence>
<feature type="region of interest" description="Disordered" evidence="1">
    <location>
        <begin position="40"/>
        <end position="85"/>
    </location>
</feature>
<evidence type="ECO:0000313" key="3">
    <source>
        <dbReference type="EMBL" id="SJZ81971.1"/>
    </source>
</evidence>
<reference evidence="3 4" key="1">
    <citation type="submission" date="2017-02" db="EMBL/GenBank/DDBJ databases">
        <authorList>
            <person name="Peterson S.W."/>
        </authorList>
    </citation>
    <scope>NUCLEOTIDE SEQUENCE [LARGE SCALE GENOMIC DNA]</scope>
    <source>
        <strain evidence="3 4">USBA 369</strain>
    </source>
</reference>
<name>A0A1T4NRS0_9HYPH</name>
<dbReference type="RefSeq" id="WP_078707268.1">
    <property type="nucleotide sequence ID" value="NZ_FUXL01000003.1"/>
</dbReference>
<dbReference type="EMBL" id="FUXL01000003">
    <property type="protein sequence ID" value="SJZ81971.1"/>
    <property type="molecule type" value="Genomic_DNA"/>
</dbReference>
<evidence type="ECO:0000256" key="2">
    <source>
        <dbReference type="SAM" id="SignalP"/>
    </source>
</evidence>
<dbReference type="AlphaFoldDB" id="A0A1T4NRS0"/>
<dbReference type="OrthoDB" id="9812933at2"/>
<feature type="compositionally biased region" description="Low complexity" evidence="1">
    <location>
        <begin position="40"/>
        <end position="76"/>
    </location>
</feature>
<keyword evidence="4" id="KW-1185">Reference proteome</keyword>
<accession>A0A1T4NRS0</accession>
<feature type="region of interest" description="Disordered" evidence="1">
    <location>
        <begin position="411"/>
        <end position="434"/>
    </location>
</feature>
<feature type="signal peptide" evidence="2">
    <location>
        <begin position="1"/>
        <end position="26"/>
    </location>
</feature>
<protein>
    <submittedName>
        <fullName evidence="3">Chemotaxis protein MotC</fullName>
    </submittedName>
</protein>
<feature type="chain" id="PRO_5012368768" evidence="2">
    <location>
        <begin position="27"/>
        <end position="450"/>
    </location>
</feature>